<keyword evidence="10" id="KW-1185">Reference proteome</keyword>
<evidence type="ECO:0000256" key="8">
    <source>
        <dbReference type="SAM" id="Phobius"/>
    </source>
</evidence>
<evidence type="ECO:0000313" key="9">
    <source>
        <dbReference type="EMBL" id="TDL84183.1"/>
    </source>
</evidence>
<dbReference type="InterPro" id="IPR011606">
    <property type="entry name" value="Brnchd-chn_aa_trnsp_permease"/>
</dbReference>
<feature type="transmembrane region" description="Helical" evidence="8">
    <location>
        <begin position="156"/>
        <end position="180"/>
    </location>
</feature>
<feature type="transmembrane region" description="Helical" evidence="8">
    <location>
        <begin position="212"/>
        <end position="245"/>
    </location>
</feature>
<comment type="subcellular location">
    <subcellularLocation>
        <location evidence="1">Cell membrane</location>
        <topology evidence="1">Multi-pass membrane protein</topology>
    </subcellularLocation>
</comment>
<evidence type="ECO:0000313" key="10">
    <source>
        <dbReference type="Proteomes" id="UP000295701"/>
    </source>
</evidence>
<feature type="transmembrane region" description="Helical" evidence="8">
    <location>
        <begin position="92"/>
        <end position="114"/>
    </location>
</feature>
<accession>A0A4R6AR31</accession>
<evidence type="ECO:0000256" key="2">
    <source>
        <dbReference type="ARBA" id="ARBA00010735"/>
    </source>
</evidence>
<dbReference type="PANTHER" id="PTHR34979">
    <property type="entry name" value="INNER MEMBRANE PROTEIN YGAZ"/>
    <property type="match status" value="1"/>
</dbReference>
<evidence type="ECO:0000256" key="3">
    <source>
        <dbReference type="ARBA" id="ARBA00022448"/>
    </source>
</evidence>
<evidence type="ECO:0000256" key="7">
    <source>
        <dbReference type="ARBA" id="ARBA00023136"/>
    </source>
</evidence>
<evidence type="ECO:0000256" key="6">
    <source>
        <dbReference type="ARBA" id="ARBA00022989"/>
    </source>
</evidence>
<evidence type="ECO:0000256" key="1">
    <source>
        <dbReference type="ARBA" id="ARBA00004651"/>
    </source>
</evidence>
<dbReference type="OrthoDB" id="3579489at2"/>
<dbReference type="PANTHER" id="PTHR34979:SF1">
    <property type="entry name" value="INNER MEMBRANE PROTEIN YGAZ"/>
    <property type="match status" value="1"/>
</dbReference>
<feature type="transmembrane region" description="Helical" evidence="8">
    <location>
        <begin position="63"/>
        <end position="86"/>
    </location>
</feature>
<keyword evidence="6 8" id="KW-1133">Transmembrane helix</keyword>
<dbReference type="Proteomes" id="UP000295701">
    <property type="component" value="Unassembled WGS sequence"/>
</dbReference>
<evidence type="ECO:0000256" key="5">
    <source>
        <dbReference type="ARBA" id="ARBA00022692"/>
    </source>
</evidence>
<evidence type="ECO:0000256" key="4">
    <source>
        <dbReference type="ARBA" id="ARBA00022475"/>
    </source>
</evidence>
<keyword evidence="7 8" id="KW-0472">Membrane</keyword>
<keyword evidence="4" id="KW-1003">Cell membrane</keyword>
<proteinExistence type="inferred from homology"/>
<gene>
    <name evidence="9" type="ORF">E2L08_01570</name>
</gene>
<organism evidence="9 10">
    <name type="scientific">Palleronia sediminis</name>
    <dbReference type="NCBI Taxonomy" id="2547833"/>
    <lineage>
        <taxon>Bacteria</taxon>
        <taxon>Pseudomonadati</taxon>
        <taxon>Pseudomonadota</taxon>
        <taxon>Alphaproteobacteria</taxon>
        <taxon>Rhodobacterales</taxon>
        <taxon>Roseobacteraceae</taxon>
        <taxon>Palleronia</taxon>
    </lineage>
</organism>
<dbReference type="Pfam" id="PF03591">
    <property type="entry name" value="AzlC"/>
    <property type="match status" value="1"/>
</dbReference>
<dbReference type="RefSeq" id="WP_133395282.1">
    <property type="nucleotide sequence ID" value="NZ_SNAA01000001.1"/>
</dbReference>
<dbReference type="EMBL" id="SNAA01000001">
    <property type="protein sequence ID" value="TDL84183.1"/>
    <property type="molecule type" value="Genomic_DNA"/>
</dbReference>
<sequence length="260" mass="27358">MSRTDLAPLPPGPGGDAPRAEAAATGVRAAFIEGFWACAPFILIIVPFSLLFGVVAREAGLDILQAMAMSVLVIAGASQFTALALLQDQAPVFIVLLTSLAVNLRMAMYSAALVPHLGHASRGVRAAVAYLMVDQAFAVAIRRYEQDPPLGPSARVAFYFGGMSLIAPLWYAFTLIGAVIGRAMPAALSLDFAVPVCFIALLAPLLRTGPHILAALVSALGAIAFAWVPWSLGIIIAALLAMIAGRRCELWLARRERAAP</sequence>
<name>A0A4R6AR31_9RHOB</name>
<dbReference type="AlphaFoldDB" id="A0A4R6AR31"/>
<comment type="caution">
    <text evidence="9">The sequence shown here is derived from an EMBL/GenBank/DDBJ whole genome shotgun (WGS) entry which is preliminary data.</text>
</comment>
<dbReference type="GO" id="GO:0005886">
    <property type="term" value="C:plasma membrane"/>
    <property type="evidence" value="ECO:0007669"/>
    <property type="project" value="UniProtKB-SubCell"/>
</dbReference>
<feature type="transmembrane region" description="Helical" evidence="8">
    <location>
        <begin position="187"/>
        <end position="206"/>
    </location>
</feature>
<dbReference type="GO" id="GO:1903785">
    <property type="term" value="P:L-valine transmembrane transport"/>
    <property type="evidence" value="ECO:0007669"/>
    <property type="project" value="TreeGrafter"/>
</dbReference>
<reference evidence="9 10" key="1">
    <citation type="submission" date="2019-03" db="EMBL/GenBank/DDBJ databases">
        <title>Primorskyibacter sp. SS33 isolated from sediments.</title>
        <authorList>
            <person name="Xunke S."/>
        </authorList>
    </citation>
    <scope>NUCLEOTIDE SEQUENCE [LARGE SCALE GENOMIC DNA]</scope>
    <source>
        <strain evidence="9 10">SS33</strain>
    </source>
</reference>
<protein>
    <submittedName>
        <fullName evidence="9">Branched-chain amino acid ABC transporter permease</fullName>
    </submittedName>
</protein>
<keyword evidence="3" id="KW-0813">Transport</keyword>
<comment type="similarity">
    <text evidence="2">Belongs to the AzlC family.</text>
</comment>
<feature type="transmembrane region" description="Helical" evidence="8">
    <location>
        <begin position="34"/>
        <end position="56"/>
    </location>
</feature>
<keyword evidence="5 8" id="KW-0812">Transmembrane</keyword>